<dbReference type="GeneID" id="62679247"/>
<proteinExistence type="predicted"/>
<name>A0A1V0DX22_9CAUD</name>
<accession>A0A1V0DX22</accession>
<reference evidence="1" key="1">
    <citation type="submission" date="2016-11" db="EMBL/GenBank/DDBJ databases">
        <title>The complete genome sequence of Cyanosiphovirus S-ESS1.</title>
        <authorList>
            <person name="Han Y."/>
        </authorList>
    </citation>
    <scope>NUCLEOTIDE SEQUENCE [LARGE SCALE GENOMIC DNA]</scope>
</reference>
<dbReference type="EMBL" id="KY249644">
    <property type="protein sequence ID" value="ARB05716.1"/>
    <property type="molecule type" value="Genomic_DNA"/>
</dbReference>
<keyword evidence="2" id="KW-1185">Reference proteome</keyword>
<evidence type="ECO:0000313" key="2">
    <source>
        <dbReference type="Proteomes" id="UP000225878"/>
    </source>
</evidence>
<organism evidence="1">
    <name type="scientific">Synechococcus virus S-ESS1</name>
    <dbReference type="NCBI Taxonomy" id="1964565"/>
    <lineage>
        <taxon>Viruses</taxon>
        <taxon>Duplodnaviria</taxon>
        <taxon>Heunggongvirae</taxon>
        <taxon>Uroviricota</taxon>
        <taxon>Caudoviricetes</taxon>
        <taxon>Casjensviridae</taxon>
        <taxon>Sessunavirus</taxon>
        <taxon>Sessunavirus SESS1</taxon>
    </lineage>
</organism>
<protein>
    <submittedName>
        <fullName evidence="1">Tail length tape measure protein</fullName>
    </submittedName>
</protein>
<sequence>MARNYTLGRGKVHFARFKPGTQVPDGFFYIGNTPEFSLTIESESLDHFSSDEGIREKDDSVPLEVNRTGSLTTDNIDPENVALFFFGSSSVITQAAVASATETLTGIKAGHSYKLGVGPTNPAGYMGIDTTGFTVEVGVTPLVVDVDYTMDFDNGVITFLPDSVLAVDAADVDVTYAVAASTRSRVISGSEPVEGAMMYITKNPKGTDCTFYMPYVKVMPNGDYALKGDEWQQIPLALEVLKPLTGEAIYRDGTPTMTP</sequence>
<dbReference type="KEGG" id="vg:62679247"/>
<evidence type="ECO:0000313" key="1">
    <source>
        <dbReference type="EMBL" id="ARB05716.1"/>
    </source>
</evidence>
<dbReference type="RefSeq" id="YP_009997102.1">
    <property type="nucleotide sequence ID" value="NC_052968.1"/>
</dbReference>
<dbReference type="Proteomes" id="UP000225878">
    <property type="component" value="Segment"/>
</dbReference>